<organism evidence="3">
    <name type="scientific">Echinostoma caproni</name>
    <dbReference type="NCBI Taxonomy" id="27848"/>
    <lineage>
        <taxon>Eukaryota</taxon>
        <taxon>Metazoa</taxon>
        <taxon>Spiralia</taxon>
        <taxon>Lophotrochozoa</taxon>
        <taxon>Platyhelminthes</taxon>
        <taxon>Trematoda</taxon>
        <taxon>Digenea</taxon>
        <taxon>Plagiorchiida</taxon>
        <taxon>Echinostomata</taxon>
        <taxon>Echinostomatoidea</taxon>
        <taxon>Echinostomatidae</taxon>
        <taxon>Echinostoma</taxon>
    </lineage>
</organism>
<dbReference type="WBParaSite" id="ECPE_0001625701-mRNA-1">
    <property type="protein sequence ID" value="ECPE_0001625701-mRNA-1"/>
    <property type="gene ID" value="ECPE_0001625701"/>
</dbReference>
<reference evidence="3" key="1">
    <citation type="submission" date="2016-06" db="UniProtKB">
        <authorList>
            <consortium name="WormBaseParasite"/>
        </authorList>
    </citation>
    <scope>IDENTIFICATION</scope>
</reference>
<dbReference type="OrthoDB" id="6253136at2759"/>
<keyword evidence="2" id="KW-1185">Reference proteome</keyword>
<dbReference type="GO" id="GO:0005643">
    <property type="term" value="C:nuclear pore"/>
    <property type="evidence" value="ECO:0007669"/>
    <property type="project" value="TreeGrafter"/>
</dbReference>
<dbReference type="EMBL" id="UZAN01063423">
    <property type="protein sequence ID" value="VDP93486.1"/>
    <property type="molecule type" value="Genomic_DNA"/>
</dbReference>
<reference evidence="1 2" key="2">
    <citation type="submission" date="2018-11" db="EMBL/GenBank/DDBJ databases">
        <authorList>
            <consortium name="Pathogen Informatics"/>
        </authorList>
    </citation>
    <scope>NUCLEOTIDE SEQUENCE [LARGE SCALE GENOMIC DNA]</scope>
    <source>
        <strain evidence="1 2">Egypt</strain>
    </source>
</reference>
<proteinExistence type="predicted"/>
<gene>
    <name evidence="1" type="ORF">ECPE_LOCUS16214</name>
</gene>
<dbReference type="PANTHER" id="PTHR23019:SF0">
    <property type="entry name" value="NUCLEAR PORE MEMBRANE GLYCOPROTEIN 210"/>
    <property type="match status" value="1"/>
</dbReference>
<dbReference type="AlphaFoldDB" id="A0A183BAH9"/>
<evidence type="ECO:0000313" key="1">
    <source>
        <dbReference type="EMBL" id="VDP93486.1"/>
    </source>
</evidence>
<name>A0A183BAH9_9TREM</name>
<sequence length="707" mass="77385">MVLIGQAPGRVTVHLTVKASDHSSGQLVGPDGRSVRTLHAQLTVVILPHLSLAAPLVPNPRQLLMSSNSRFHIKPWTDVISNSQVQYEVSSAHPNSSVFCKHEALSVSADGVVRVPPRHQTVDSFGQCYTLVKLTASPKERLSRAALQTSQDRMLSQTTFLEVIVKEPRYLMVTPIPGEYLQTKGLLVGGPYRFLITYHDELGRTFDSVSDDYTLLSMNLNRLDVFDAHMEFSSVLINSRTATPVASMQSAHANGEIPTSFDPHGSVLMIRALPGSTDTKDRQSSWNIPTVLQLNNAQSIPGFSPSFLGLVAGGELDVLRQTSLFVSQWICLPELKVGGIWSSSNPSIFWVDSGNRVLLARRPGKAYLLYSLMPAIGKSPLANISSVDGDYSVKQMTYLVTVNVSPLVSDPKSAIQLVYANKEETAIEKGPVLFPILSSASSSTSLTYGVLRLPIRLVGHDQESKSDHSTCSFKLDGYRRSLASVAPLECNLHMSIADRPPATTHHNGLVPEWLNLLVLWNQNETLHSAIESDSDALALINLFTVSLEPLFPNSPFFSGNSQWQCVVRPNALWGRYSQMLGLVLEPSTRLSVELSSTEEPRENNPTLARLDVIPLPGFQVLVPPALFPASDSATPSHSAAFQFWITEPQSMHRRLLIFVPPITANAMNSPTLGVDRLYARTKNPDVLQVVGTPRSITTLVEVSQVLA</sequence>
<dbReference type="Proteomes" id="UP000272942">
    <property type="component" value="Unassembled WGS sequence"/>
</dbReference>
<protein>
    <submittedName>
        <fullName evidence="3">SHR-BD domain-containing protein</fullName>
    </submittedName>
</protein>
<dbReference type="PANTHER" id="PTHR23019">
    <property type="entry name" value="NUCLEAR PORE MEMBRANE GLYCOPROTEIN GP210-RELATED"/>
    <property type="match status" value="1"/>
</dbReference>
<dbReference type="InterPro" id="IPR045197">
    <property type="entry name" value="NUP210-like"/>
</dbReference>
<evidence type="ECO:0000313" key="3">
    <source>
        <dbReference type="WBParaSite" id="ECPE_0001625701-mRNA-1"/>
    </source>
</evidence>
<accession>A0A183BAH9</accession>
<evidence type="ECO:0000313" key="2">
    <source>
        <dbReference type="Proteomes" id="UP000272942"/>
    </source>
</evidence>